<protein>
    <recommendedName>
        <fullName evidence="4">Peptidase inhibitor family I36</fullName>
    </recommendedName>
</protein>
<dbReference type="RefSeq" id="WP_153486182.1">
    <property type="nucleotide sequence ID" value="NZ_VDEQ01000292.1"/>
</dbReference>
<organism evidence="2 3">
    <name type="scientific">Streptomyces katsurahamanus</name>
    <dbReference type="NCBI Taxonomy" id="2577098"/>
    <lineage>
        <taxon>Bacteria</taxon>
        <taxon>Bacillati</taxon>
        <taxon>Actinomycetota</taxon>
        <taxon>Actinomycetes</taxon>
        <taxon>Kitasatosporales</taxon>
        <taxon>Streptomycetaceae</taxon>
        <taxon>Streptomyces</taxon>
    </lineage>
</organism>
<accession>A0ABW9P0I2</accession>
<keyword evidence="1" id="KW-0732">Signal</keyword>
<dbReference type="Proteomes" id="UP000460558">
    <property type="component" value="Unassembled WGS sequence"/>
</dbReference>
<evidence type="ECO:0000313" key="2">
    <source>
        <dbReference type="EMBL" id="MQS38824.1"/>
    </source>
</evidence>
<dbReference type="Pfam" id="PF03995">
    <property type="entry name" value="Inhibitor_I36"/>
    <property type="match status" value="1"/>
</dbReference>
<comment type="caution">
    <text evidence="2">The sequence shown here is derived from an EMBL/GenBank/DDBJ whole genome shotgun (WGS) entry which is preliminary data.</text>
</comment>
<dbReference type="InterPro" id="IPR011024">
    <property type="entry name" value="G_crystallin-like"/>
</dbReference>
<reference evidence="2 3" key="1">
    <citation type="submission" date="2019-06" db="EMBL/GenBank/DDBJ databases">
        <title>Comparative genomics and metabolomics analyses of clavulanic acid producing Streptomyces species provides insight into specialized metabolism and evolution of beta-lactam biosynthetic gene clusters.</title>
        <authorList>
            <person name="Moore M.A."/>
            <person name="Cruz-Morales P."/>
            <person name="Barona Gomez F."/>
            <person name="Kapil T."/>
        </authorList>
    </citation>
    <scope>NUCLEOTIDE SEQUENCE [LARGE SCALE GENOMIC DNA]</scope>
    <source>
        <strain evidence="2 3">T-272</strain>
    </source>
</reference>
<gene>
    <name evidence="2" type="ORF">FFZ77_25525</name>
</gene>
<feature type="signal peptide" evidence="1">
    <location>
        <begin position="1"/>
        <end position="25"/>
    </location>
</feature>
<dbReference type="EMBL" id="VDEQ01000292">
    <property type="protein sequence ID" value="MQS38824.1"/>
    <property type="molecule type" value="Genomic_DNA"/>
</dbReference>
<name>A0ABW9P0I2_9ACTN</name>
<dbReference type="Gene3D" id="2.60.20.10">
    <property type="entry name" value="Crystallins"/>
    <property type="match status" value="1"/>
</dbReference>
<keyword evidence="3" id="KW-1185">Reference proteome</keyword>
<feature type="chain" id="PRO_5046875207" description="Peptidase inhibitor family I36" evidence="1">
    <location>
        <begin position="26"/>
        <end position="133"/>
    </location>
</feature>
<sequence length="133" mass="14292">MRKLRVFACTSVLLGFVAIASPAGAASYDGTCNSSNGGEICLYRDANAVGPIYDTLYSKPTYTGTYYGTNISIDNSVTSLRNLDPDTNVELYNNPNYTGESTSIWSGSIFGDLQSSDNRASSHCFWNNAACPI</sequence>
<evidence type="ECO:0000313" key="3">
    <source>
        <dbReference type="Proteomes" id="UP000460558"/>
    </source>
</evidence>
<evidence type="ECO:0000256" key="1">
    <source>
        <dbReference type="SAM" id="SignalP"/>
    </source>
</evidence>
<dbReference type="SUPFAM" id="SSF49695">
    <property type="entry name" value="gamma-Crystallin-like"/>
    <property type="match status" value="1"/>
</dbReference>
<proteinExistence type="predicted"/>
<evidence type="ECO:0008006" key="4">
    <source>
        <dbReference type="Google" id="ProtNLM"/>
    </source>
</evidence>